<keyword evidence="1" id="KW-1133">Transmembrane helix</keyword>
<name>A2EUF0_TRIV3</name>
<keyword evidence="1" id="KW-0812">Transmembrane</keyword>
<evidence type="ECO:0000313" key="2">
    <source>
        <dbReference type="EMBL" id="EAY03709.1"/>
    </source>
</evidence>
<reference evidence="2" key="2">
    <citation type="journal article" date="2007" name="Science">
        <title>Draft genome sequence of the sexually transmitted pathogen Trichomonas vaginalis.</title>
        <authorList>
            <person name="Carlton J.M."/>
            <person name="Hirt R.P."/>
            <person name="Silva J.C."/>
            <person name="Delcher A.L."/>
            <person name="Schatz M."/>
            <person name="Zhao Q."/>
            <person name="Wortman J.R."/>
            <person name="Bidwell S.L."/>
            <person name="Alsmark U.C.M."/>
            <person name="Besteiro S."/>
            <person name="Sicheritz-Ponten T."/>
            <person name="Noel C.J."/>
            <person name="Dacks J.B."/>
            <person name="Foster P.G."/>
            <person name="Simillion C."/>
            <person name="Van de Peer Y."/>
            <person name="Miranda-Saavedra D."/>
            <person name="Barton G.J."/>
            <person name="Westrop G.D."/>
            <person name="Mueller S."/>
            <person name="Dessi D."/>
            <person name="Fiori P.L."/>
            <person name="Ren Q."/>
            <person name="Paulsen I."/>
            <person name="Zhang H."/>
            <person name="Bastida-Corcuera F.D."/>
            <person name="Simoes-Barbosa A."/>
            <person name="Brown M.T."/>
            <person name="Hayes R.D."/>
            <person name="Mukherjee M."/>
            <person name="Okumura C.Y."/>
            <person name="Schneider R."/>
            <person name="Smith A.J."/>
            <person name="Vanacova S."/>
            <person name="Villalvazo M."/>
            <person name="Haas B.J."/>
            <person name="Pertea M."/>
            <person name="Feldblyum T.V."/>
            <person name="Utterback T.R."/>
            <person name="Shu C.L."/>
            <person name="Osoegawa K."/>
            <person name="de Jong P.J."/>
            <person name="Hrdy I."/>
            <person name="Horvathova L."/>
            <person name="Zubacova Z."/>
            <person name="Dolezal P."/>
            <person name="Malik S.B."/>
            <person name="Logsdon J.M. Jr."/>
            <person name="Henze K."/>
            <person name="Gupta A."/>
            <person name="Wang C.C."/>
            <person name="Dunne R.L."/>
            <person name="Upcroft J.A."/>
            <person name="Upcroft P."/>
            <person name="White O."/>
            <person name="Salzberg S.L."/>
            <person name="Tang P."/>
            <person name="Chiu C.-H."/>
            <person name="Lee Y.-S."/>
            <person name="Embley T.M."/>
            <person name="Coombs G.H."/>
            <person name="Mottram J.C."/>
            <person name="Tachezy J."/>
            <person name="Fraser-Liggett C.M."/>
            <person name="Johnson P.J."/>
        </authorList>
    </citation>
    <scope>NUCLEOTIDE SEQUENCE [LARGE SCALE GENOMIC DNA]</scope>
    <source>
        <strain evidence="2">G3</strain>
    </source>
</reference>
<dbReference type="AlphaFoldDB" id="A2EUF0"/>
<feature type="transmembrane region" description="Helical" evidence="1">
    <location>
        <begin position="401"/>
        <end position="421"/>
    </location>
</feature>
<organism evidence="2 3">
    <name type="scientific">Trichomonas vaginalis (strain ATCC PRA-98 / G3)</name>
    <dbReference type="NCBI Taxonomy" id="412133"/>
    <lineage>
        <taxon>Eukaryota</taxon>
        <taxon>Metamonada</taxon>
        <taxon>Parabasalia</taxon>
        <taxon>Trichomonadida</taxon>
        <taxon>Trichomonadidae</taxon>
        <taxon>Trichomonas</taxon>
    </lineage>
</organism>
<keyword evidence="3" id="KW-1185">Reference proteome</keyword>
<dbReference type="Proteomes" id="UP000001542">
    <property type="component" value="Unassembled WGS sequence"/>
</dbReference>
<dbReference type="RefSeq" id="XP_001315932.1">
    <property type="nucleotide sequence ID" value="XM_001315897.1"/>
</dbReference>
<dbReference type="EMBL" id="DS113496">
    <property type="protein sequence ID" value="EAY03709.1"/>
    <property type="molecule type" value="Genomic_DNA"/>
</dbReference>
<dbReference type="VEuPathDB" id="TrichDB:TVAG_473330"/>
<gene>
    <name evidence="2" type="ORF">TVAG_473330</name>
</gene>
<evidence type="ECO:0000256" key="1">
    <source>
        <dbReference type="SAM" id="Phobius"/>
    </source>
</evidence>
<reference evidence="2" key="1">
    <citation type="submission" date="2006-10" db="EMBL/GenBank/DDBJ databases">
        <authorList>
            <person name="Amadeo P."/>
            <person name="Zhao Q."/>
            <person name="Wortman J."/>
            <person name="Fraser-Liggett C."/>
            <person name="Carlton J."/>
        </authorList>
    </citation>
    <scope>NUCLEOTIDE SEQUENCE</scope>
    <source>
        <strain evidence="2">G3</strain>
    </source>
</reference>
<dbReference type="InParanoid" id="A2EUF0"/>
<sequence>MNISILALSHTSNSLSPFISRDARITMNKCSFHHLFSHVLYFNKPFITTLKNSEFQRIQKSVLLSQGNIVSHVDKDFFKGISIKGLDSILIDNCLFKNINTGENSTCLNIAPAFQPRTLTIKNSRFINLSSQLSAAIFFTSNVDLYMSSNCFSYCRSVYTFQTFCSELTLEIEVNTTIFDMCSPRHEPGLHMMLKAAANKCIFNNNNVTRCIVREKNCLGYYSSTSYLEYKYINNFNSSSQSFIAFGLAQKGQSDISQIVFNKITSYGGNEISFFEVWRPIKVSQSIFVHSKIMIKVTLLEYFDTLFTIYSYEEGNYTALNTEIKAHITFENCFFDIPRDRIKYTDNLEFDNYHIFQKDNYQKLSIPIKFKYWRCATDRLPVQAAYPTPTPAKMKISSSDIYLFGGLIVLILITVGVFIIGEISRRRRMANNEENQSLLEKKHSKPK</sequence>
<keyword evidence="1" id="KW-0472">Membrane</keyword>
<dbReference type="KEGG" id="tva:4761555"/>
<proteinExistence type="predicted"/>
<protein>
    <submittedName>
        <fullName evidence="2">Uncharacterized protein</fullName>
    </submittedName>
</protein>
<dbReference type="VEuPathDB" id="TrichDB:TVAGG3_0317250"/>
<evidence type="ECO:0000313" key="3">
    <source>
        <dbReference type="Proteomes" id="UP000001542"/>
    </source>
</evidence>
<accession>A2EUF0</accession>